<organism evidence="5 6">
    <name type="scientific">Chitinophaga hostae</name>
    <dbReference type="NCBI Taxonomy" id="2831022"/>
    <lineage>
        <taxon>Bacteria</taxon>
        <taxon>Pseudomonadati</taxon>
        <taxon>Bacteroidota</taxon>
        <taxon>Chitinophagia</taxon>
        <taxon>Chitinophagales</taxon>
        <taxon>Chitinophagaceae</taxon>
        <taxon>Chitinophaga</taxon>
    </lineage>
</organism>
<evidence type="ECO:0000256" key="3">
    <source>
        <dbReference type="ARBA" id="ARBA00023002"/>
    </source>
</evidence>
<dbReference type="Gene3D" id="3.40.50.720">
    <property type="entry name" value="NAD(P)-binding Rossmann-like Domain"/>
    <property type="match status" value="1"/>
</dbReference>
<dbReference type="PANTHER" id="PTHR43943">
    <property type="entry name" value="DEHYDROGENASE/REDUCTASE (SDR FAMILY) MEMBER 4"/>
    <property type="match status" value="1"/>
</dbReference>
<sequence>MALQISLSGKVVLVSGVTSGIGKGIAVMMGRAEAKVAGCGLEPADSPAALAFLSAMQAAGAAAMYTQTDVTDAAQQELWVDAALAAWSRIDILVSNAGANFFEGATNCTEPVWQQNMELNLSAHWRLCRLCRPYLAANGAGVIIIISSNQAYATMPGCFPYNVTKTALTGLVRALAIEWAPAVRVVGLAPGFIDTPGNQQWFASFNDPAEERARTEALHPVKRIGTAEEAGAWCVFLAGEYGGFASGTTYLLDGGRSALLQDEHP</sequence>
<dbReference type="InterPro" id="IPR020904">
    <property type="entry name" value="Sc_DH/Rdtase_CS"/>
</dbReference>
<name>A0ABS5J196_9BACT</name>
<dbReference type="Proteomes" id="UP000676386">
    <property type="component" value="Unassembled WGS sequence"/>
</dbReference>
<gene>
    <name evidence="5" type="ORF">KE626_16845</name>
</gene>
<keyword evidence="6" id="KW-1185">Reference proteome</keyword>
<accession>A0ABS5J196</accession>
<dbReference type="EMBL" id="JAGTXB010000007">
    <property type="protein sequence ID" value="MBS0028991.1"/>
    <property type="molecule type" value="Genomic_DNA"/>
</dbReference>
<evidence type="ECO:0000256" key="4">
    <source>
        <dbReference type="ARBA" id="ARBA00023027"/>
    </source>
</evidence>
<evidence type="ECO:0000313" key="5">
    <source>
        <dbReference type="EMBL" id="MBS0028991.1"/>
    </source>
</evidence>
<dbReference type="SUPFAM" id="SSF51735">
    <property type="entry name" value="NAD(P)-binding Rossmann-fold domains"/>
    <property type="match status" value="1"/>
</dbReference>
<dbReference type="PANTHER" id="PTHR43943:SF17">
    <property type="entry name" value="3-PHENYLPROPIONATE-DIHYDRODIOL_CINNAMIC ACID-DIHYDRODIOL DEHYDROGENASE"/>
    <property type="match status" value="1"/>
</dbReference>
<dbReference type="Pfam" id="PF13561">
    <property type="entry name" value="adh_short_C2"/>
    <property type="match status" value="1"/>
</dbReference>
<protein>
    <submittedName>
        <fullName evidence="5">SDR family oxidoreductase</fullName>
    </submittedName>
</protein>
<evidence type="ECO:0000256" key="2">
    <source>
        <dbReference type="ARBA" id="ARBA00022797"/>
    </source>
</evidence>
<keyword evidence="2" id="KW-0058">Aromatic hydrocarbons catabolism</keyword>
<evidence type="ECO:0000313" key="6">
    <source>
        <dbReference type="Proteomes" id="UP000676386"/>
    </source>
</evidence>
<dbReference type="PROSITE" id="PS00061">
    <property type="entry name" value="ADH_SHORT"/>
    <property type="match status" value="1"/>
</dbReference>
<dbReference type="CDD" id="cd05233">
    <property type="entry name" value="SDR_c"/>
    <property type="match status" value="1"/>
</dbReference>
<reference evidence="5 6" key="1">
    <citation type="submission" date="2021-04" db="EMBL/GenBank/DDBJ databases">
        <title>Chitinophaga sp. nov., isolated from the rhizosphere soil.</title>
        <authorList>
            <person name="He S."/>
        </authorList>
    </citation>
    <scope>NUCLEOTIDE SEQUENCE [LARGE SCALE GENOMIC DNA]</scope>
    <source>
        <strain evidence="5 6">2R12</strain>
    </source>
</reference>
<dbReference type="PRINTS" id="PR00081">
    <property type="entry name" value="GDHRDH"/>
</dbReference>
<dbReference type="PRINTS" id="PR00080">
    <property type="entry name" value="SDRFAMILY"/>
</dbReference>
<dbReference type="RefSeq" id="WP_211974090.1">
    <property type="nucleotide sequence ID" value="NZ_CBFHAM010000024.1"/>
</dbReference>
<comment type="similarity">
    <text evidence="1">Belongs to the short-chain dehydrogenases/reductases (SDR) family.</text>
</comment>
<keyword evidence="3" id="KW-0560">Oxidoreductase</keyword>
<keyword evidence="4" id="KW-0520">NAD</keyword>
<dbReference type="InterPro" id="IPR002347">
    <property type="entry name" value="SDR_fam"/>
</dbReference>
<dbReference type="InterPro" id="IPR036291">
    <property type="entry name" value="NAD(P)-bd_dom_sf"/>
</dbReference>
<evidence type="ECO:0000256" key="1">
    <source>
        <dbReference type="ARBA" id="ARBA00006484"/>
    </source>
</evidence>
<comment type="caution">
    <text evidence="5">The sequence shown here is derived from an EMBL/GenBank/DDBJ whole genome shotgun (WGS) entry which is preliminary data.</text>
</comment>
<proteinExistence type="inferred from homology"/>